<dbReference type="CDD" id="cd01960">
    <property type="entry name" value="nsLTP1"/>
    <property type="match status" value="1"/>
</dbReference>
<dbReference type="SUPFAM" id="SSF47699">
    <property type="entry name" value="Bifunctional inhibitor/lipid-transfer protein/seed storage 2S albumin"/>
    <property type="match status" value="1"/>
</dbReference>
<evidence type="ECO:0000313" key="7">
    <source>
        <dbReference type="Proteomes" id="UP001157418"/>
    </source>
</evidence>
<dbReference type="InterPro" id="IPR036312">
    <property type="entry name" value="Bifun_inhib/LTP/seed_sf"/>
</dbReference>
<dbReference type="GO" id="GO:0006869">
    <property type="term" value="P:lipid transport"/>
    <property type="evidence" value="ECO:0007669"/>
    <property type="project" value="InterPro"/>
</dbReference>
<feature type="chain" id="PRO_5043762342" description="Bifunctional inhibitor/plant lipid transfer protein/seed storage helical domain-containing protein" evidence="4">
    <location>
        <begin position="29"/>
        <end position="120"/>
    </location>
</feature>
<organism evidence="6 7">
    <name type="scientific">Lactuca virosa</name>
    <dbReference type="NCBI Taxonomy" id="75947"/>
    <lineage>
        <taxon>Eukaryota</taxon>
        <taxon>Viridiplantae</taxon>
        <taxon>Streptophyta</taxon>
        <taxon>Embryophyta</taxon>
        <taxon>Tracheophyta</taxon>
        <taxon>Spermatophyta</taxon>
        <taxon>Magnoliopsida</taxon>
        <taxon>eudicotyledons</taxon>
        <taxon>Gunneridae</taxon>
        <taxon>Pentapetalae</taxon>
        <taxon>asterids</taxon>
        <taxon>campanulids</taxon>
        <taxon>Asterales</taxon>
        <taxon>Asteraceae</taxon>
        <taxon>Cichorioideae</taxon>
        <taxon>Cichorieae</taxon>
        <taxon>Lactucinae</taxon>
        <taxon>Lactuca</taxon>
    </lineage>
</organism>
<dbReference type="Gene3D" id="1.10.110.10">
    <property type="entry name" value="Plant lipid-transfer and hydrophobic proteins"/>
    <property type="match status" value="1"/>
</dbReference>
<keyword evidence="7" id="KW-1185">Reference proteome</keyword>
<dbReference type="AlphaFoldDB" id="A0AAU9NPW3"/>
<comment type="caution">
    <text evidence="6">The sequence shown here is derived from an EMBL/GenBank/DDBJ whole genome shotgun (WGS) entry which is preliminary data.</text>
</comment>
<proteinExistence type="inferred from homology"/>
<dbReference type="PRINTS" id="PR00382">
    <property type="entry name" value="LIPIDTRNSFER"/>
</dbReference>
<dbReference type="Proteomes" id="UP001157418">
    <property type="component" value="Unassembled WGS sequence"/>
</dbReference>
<dbReference type="InterPro" id="IPR016140">
    <property type="entry name" value="Bifunc_inhib/LTP/seed_store"/>
</dbReference>
<keyword evidence="2" id="KW-0813">Transport</keyword>
<dbReference type="GO" id="GO:0008289">
    <property type="term" value="F:lipid binding"/>
    <property type="evidence" value="ECO:0007669"/>
    <property type="project" value="UniProtKB-KW"/>
</dbReference>
<evidence type="ECO:0000256" key="1">
    <source>
        <dbReference type="ARBA" id="ARBA00009748"/>
    </source>
</evidence>
<keyword evidence="4" id="KW-0732">Signal</keyword>
<gene>
    <name evidence="6" type="ORF">LVIROSA_LOCUS26097</name>
</gene>
<comment type="similarity">
    <text evidence="1">Belongs to the plant LTP family.</text>
</comment>
<dbReference type="PANTHER" id="PTHR33076">
    <property type="entry name" value="NON-SPECIFIC LIPID-TRANSFER PROTEIN 2-RELATED"/>
    <property type="match status" value="1"/>
</dbReference>
<dbReference type="EMBL" id="CAKMRJ010005412">
    <property type="protein sequence ID" value="CAH1439931.1"/>
    <property type="molecule type" value="Genomic_DNA"/>
</dbReference>
<feature type="domain" description="Bifunctional inhibitor/plant lipid transfer protein/seed storage helical" evidence="5">
    <location>
        <begin position="32"/>
        <end position="115"/>
    </location>
</feature>
<evidence type="ECO:0000313" key="6">
    <source>
        <dbReference type="EMBL" id="CAH1439931.1"/>
    </source>
</evidence>
<evidence type="ECO:0000259" key="5">
    <source>
        <dbReference type="Pfam" id="PF00234"/>
    </source>
</evidence>
<name>A0AAU9NPW3_9ASTR</name>
<keyword evidence="3" id="KW-0446">Lipid-binding</keyword>
<evidence type="ECO:0000256" key="3">
    <source>
        <dbReference type="ARBA" id="ARBA00023121"/>
    </source>
</evidence>
<dbReference type="Pfam" id="PF00234">
    <property type="entry name" value="Tryp_alpha_amyl"/>
    <property type="match status" value="1"/>
</dbReference>
<reference evidence="6 7" key="1">
    <citation type="submission" date="2022-01" db="EMBL/GenBank/DDBJ databases">
        <authorList>
            <person name="Xiong W."/>
            <person name="Schranz E."/>
        </authorList>
    </citation>
    <scope>NUCLEOTIDE SEQUENCE [LARGE SCALE GENOMIC DNA]</scope>
</reference>
<sequence length="120" mass="13073">MAKHMIWFALSLMISVSTVLLSKQGVNAQTNCQDVITKLITCESFIFGYSDEPSPQCCSSAQDLVRAANASRDVLRVTCRCLKTAVQSFPVDFSNAARITSLCHLNLSIPIDPSVNCDSL</sequence>
<accession>A0AAU9NPW3</accession>
<feature type="signal peptide" evidence="4">
    <location>
        <begin position="1"/>
        <end position="28"/>
    </location>
</feature>
<evidence type="ECO:0000256" key="2">
    <source>
        <dbReference type="ARBA" id="ARBA00022448"/>
    </source>
</evidence>
<evidence type="ECO:0000256" key="4">
    <source>
        <dbReference type="SAM" id="SignalP"/>
    </source>
</evidence>
<dbReference type="InterPro" id="IPR000528">
    <property type="entry name" value="Plant_nsLTP"/>
</dbReference>
<protein>
    <recommendedName>
        <fullName evidence="5">Bifunctional inhibitor/plant lipid transfer protein/seed storage helical domain-containing protein</fullName>
    </recommendedName>
</protein>